<feature type="transmembrane region" description="Helical" evidence="1">
    <location>
        <begin position="154"/>
        <end position="179"/>
    </location>
</feature>
<dbReference type="RefSeq" id="WP_045080418.1">
    <property type="nucleotide sequence ID" value="NZ_JSVU01000004.1"/>
</dbReference>
<keyword evidence="3" id="KW-1185">Reference proteome</keyword>
<protein>
    <submittedName>
        <fullName evidence="2">Uncharacterized protein</fullName>
    </submittedName>
</protein>
<organism evidence="2 3">
    <name type="scientific">Aequorivita vladivostokensis</name>
    <dbReference type="NCBI Taxonomy" id="171194"/>
    <lineage>
        <taxon>Bacteria</taxon>
        <taxon>Pseudomonadati</taxon>
        <taxon>Bacteroidota</taxon>
        <taxon>Flavobacteriia</taxon>
        <taxon>Flavobacteriales</taxon>
        <taxon>Flavobacteriaceae</taxon>
        <taxon>Aequorivita</taxon>
    </lineage>
</organism>
<keyword evidence="1" id="KW-0472">Membrane</keyword>
<feature type="transmembrane region" description="Helical" evidence="1">
    <location>
        <begin position="340"/>
        <end position="369"/>
    </location>
</feature>
<feature type="transmembrane region" description="Helical" evidence="1">
    <location>
        <begin position="119"/>
        <end position="142"/>
    </location>
</feature>
<feature type="transmembrane region" description="Helical" evidence="1">
    <location>
        <begin position="65"/>
        <end position="84"/>
    </location>
</feature>
<keyword evidence="1" id="KW-0812">Transmembrane</keyword>
<keyword evidence="1" id="KW-1133">Transmembrane helix</keyword>
<evidence type="ECO:0000313" key="3">
    <source>
        <dbReference type="Proteomes" id="UP000033497"/>
    </source>
</evidence>
<feature type="transmembrane region" description="Helical" evidence="1">
    <location>
        <begin position="12"/>
        <end position="35"/>
    </location>
</feature>
<proteinExistence type="predicted"/>
<feature type="transmembrane region" description="Helical" evidence="1">
    <location>
        <begin position="191"/>
        <end position="219"/>
    </location>
</feature>
<evidence type="ECO:0000313" key="2">
    <source>
        <dbReference type="EMBL" id="KJJ38669.1"/>
    </source>
</evidence>
<comment type="caution">
    <text evidence="2">The sequence shown here is derived from an EMBL/GenBank/DDBJ whole genome shotgun (WGS) entry which is preliminary data.</text>
</comment>
<reference evidence="2 3" key="1">
    <citation type="submission" date="2014-10" db="EMBL/GenBank/DDBJ databases">
        <title>Genome sequencing of Vitellibacter vladivostokensis KMM 3516.</title>
        <authorList>
            <person name="Thevarajoo S."/>
            <person name="Selvaratnam C."/>
            <person name="Goh K.M."/>
            <person name="Chong C.S."/>
        </authorList>
    </citation>
    <scope>NUCLEOTIDE SEQUENCE [LARGE SCALE GENOMIC DNA]</scope>
    <source>
        <strain evidence="2 3">KMM 3516</strain>
    </source>
</reference>
<feature type="transmembrane region" description="Helical" evidence="1">
    <location>
        <begin position="41"/>
        <end position="58"/>
    </location>
</feature>
<evidence type="ECO:0000256" key="1">
    <source>
        <dbReference type="SAM" id="Phobius"/>
    </source>
</evidence>
<dbReference type="Proteomes" id="UP000033497">
    <property type="component" value="Unassembled WGS sequence"/>
</dbReference>
<dbReference type="EMBL" id="JSVU01000004">
    <property type="protein sequence ID" value="KJJ38669.1"/>
    <property type="molecule type" value="Genomic_DNA"/>
</dbReference>
<accession>A0ABR5DIU0</accession>
<feature type="transmembrane region" description="Helical" evidence="1">
    <location>
        <begin position="231"/>
        <end position="251"/>
    </location>
</feature>
<feature type="transmembrane region" description="Helical" evidence="1">
    <location>
        <begin position="311"/>
        <end position="328"/>
    </location>
</feature>
<feature type="transmembrane region" description="Helical" evidence="1">
    <location>
        <begin position="90"/>
        <end position="107"/>
    </location>
</feature>
<gene>
    <name evidence="2" type="ORF">MB09_08265</name>
</gene>
<name>A0ABR5DIU0_9FLAO</name>
<sequence length="385" mass="45311">MNYPKFLKFSQAKLAAILLVLFYVSEAISKFSIVYLDGKSFLPRAIKFLVLLFLLFKIITPIKKFILPIILLLFFIIGQLFIYNGFNTEIIISFSKFLFPLFLFFYFNKYPQNQLTQNIFFQTFEWLLIINGFLIIGGFVLSQELLKTYEGPRFGYNGLIITSATSTYVYTIALFYFLIKLNHTFFKNYKVWLTIVCCILVGTKALYIALFGVLLIFLFYFSYLKKPHRKLVASILVIFSLSLIYIFFFQYGRFNEIRLQQGLFSSILSFRDDLLVGETLPYIKNNWKWPNYLFGGISDLSTRAQMGFIDVFYFWGIVGGIVYLYTYYKSYLNFDLNNWKIYPFLILIVIVFLSGNFFENASVAIYLLILKERLIYDSTFDKKSL</sequence>